<protein>
    <submittedName>
        <fullName evidence="1">Uncharacterized protein</fullName>
    </submittedName>
</protein>
<reference evidence="1" key="1">
    <citation type="journal article" date="2023" name="Science">
        <title>Genome structures resolve the early diversification of teleost fishes.</title>
        <authorList>
            <person name="Parey E."/>
            <person name="Louis A."/>
            <person name="Montfort J."/>
            <person name="Bouchez O."/>
            <person name="Roques C."/>
            <person name="Iampietro C."/>
            <person name="Lluch J."/>
            <person name="Castinel A."/>
            <person name="Donnadieu C."/>
            <person name="Desvignes T."/>
            <person name="Floi Bucao C."/>
            <person name="Jouanno E."/>
            <person name="Wen M."/>
            <person name="Mejri S."/>
            <person name="Dirks R."/>
            <person name="Jansen H."/>
            <person name="Henkel C."/>
            <person name="Chen W.J."/>
            <person name="Zahm M."/>
            <person name="Cabau C."/>
            <person name="Klopp C."/>
            <person name="Thompson A.W."/>
            <person name="Robinson-Rechavi M."/>
            <person name="Braasch I."/>
            <person name="Lecointre G."/>
            <person name="Bobe J."/>
            <person name="Postlethwait J.H."/>
            <person name="Berthelot C."/>
            <person name="Roest Crollius H."/>
            <person name="Guiguen Y."/>
        </authorList>
    </citation>
    <scope>NUCLEOTIDE SEQUENCE</scope>
    <source>
        <strain evidence="1">WJC10195</strain>
    </source>
</reference>
<dbReference type="OrthoDB" id="9998845at2759"/>
<comment type="caution">
    <text evidence="1">The sequence shown here is derived from an EMBL/GenBank/DDBJ whole genome shotgun (WGS) entry which is preliminary data.</text>
</comment>
<evidence type="ECO:0000313" key="2">
    <source>
        <dbReference type="Proteomes" id="UP001152622"/>
    </source>
</evidence>
<evidence type="ECO:0000313" key="1">
    <source>
        <dbReference type="EMBL" id="KAJ8375438.1"/>
    </source>
</evidence>
<dbReference type="AlphaFoldDB" id="A0A9Q1JA97"/>
<keyword evidence="2" id="KW-1185">Reference proteome</keyword>
<name>A0A9Q1JA97_SYNKA</name>
<dbReference type="Proteomes" id="UP001152622">
    <property type="component" value="Chromosome 2"/>
</dbReference>
<dbReference type="EMBL" id="JAINUF010000002">
    <property type="protein sequence ID" value="KAJ8375438.1"/>
    <property type="molecule type" value="Genomic_DNA"/>
</dbReference>
<accession>A0A9Q1JA97</accession>
<proteinExistence type="predicted"/>
<sequence>MLTVTRYKMQLIDLICEDMASHKDDFTQHKLVLTGRDPVEINSGVIIKCQDMKTTEEEADTMIVQQVAEVKTKKVLVVADDTDIFVLLLHFCCQDLLAAHGLTGCDTVATYFGIGKAVALRVLRAGVHALSDIGDTIRVLSEFTSQATPFILACYGQPKCTSLTEARQKMWASKVGRSVAGAPKLASLPPQMRHSRKMWPALTFRWQSGGMHCNQIHREWIQHLDGHGKMAPKCFSQQLFPVTSP</sequence>
<gene>
    <name evidence="1" type="ORF">SKAU_G00060180</name>
</gene>
<organism evidence="1 2">
    <name type="scientific">Synaphobranchus kaupii</name>
    <name type="common">Kaup's arrowtooth eel</name>
    <dbReference type="NCBI Taxonomy" id="118154"/>
    <lineage>
        <taxon>Eukaryota</taxon>
        <taxon>Metazoa</taxon>
        <taxon>Chordata</taxon>
        <taxon>Craniata</taxon>
        <taxon>Vertebrata</taxon>
        <taxon>Euteleostomi</taxon>
        <taxon>Actinopterygii</taxon>
        <taxon>Neopterygii</taxon>
        <taxon>Teleostei</taxon>
        <taxon>Anguilliformes</taxon>
        <taxon>Synaphobranchidae</taxon>
        <taxon>Synaphobranchus</taxon>
    </lineage>
</organism>